<dbReference type="GO" id="GO:0004803">
    <property type="term" value="F:transposase activity"/>
    <property type="evidence" value="ECO:0007669"/>
    <property type="project" value="InterPro"/>
</dbReference>
<dbReference type="SUPFAM" id="SSF143422">
    <property type="entry name" value="Transposase IS200-like"/>
    <property type="match status" value="1"/>
</dbReference>
<gene>
    <name evidence="2" type="ORF">Thi970DRAFT_02227</name>
</gene>
<reference evidence="2 3" key="2">
    <citation type="submission" date="2011-11" db="EMBL/GenBank/DDBJ databases">
        <authorList>
            <consortium name="US DOE Joint Genome Institute"/>
            <person name="Lucas S."/>
            <person name="Han J."/>
            <person name="Lapidus A."/>
            <person name="Cheng J.-F."/>
            <person name="Goodwin L."/>
            <person name="Pitluck S."/>
            <person name="Peters L."/>
            <person name="Ovchinnikova G."/>
            <person name="Zhang X."/>
            <person name="Detter J.C."/>
            <person name="Han C."/>
            <person name="Tapia R."/>
            <person name="Land M."/>
            <person name="Hauser L."/>
            <person name="Kyrpides N."/>
            <person name="Ivanova N."/>
            <person name="Pagani I."/>
            <person name="Vogl K."/>
            <person name="Liu Z."/>
            <person name="Overmann J."/>
            <person name="Frigaard N.-U."/>
            <person name="Bryant D."/>
            <person name="Woyke T."/>
        </authorList>
    </citation>
    <scope>NUCLEOTIDE SEQUENCE [LARGE SCALE GENOMIC DNA]</scope>
    <source>
        <strain evidence="2 3">970</strain>
    </source>
</reference>
<dbReference type="eggNOG" id="COG1943">
    <property type="taxonomic scope" value="Bacteria"/>
</dbReference>
<dbReference type="Proteomes" id="UP000002964">
    <property type="component" value="Unassembled WGS sequence"/>
</dbReference>
<evidence type="ECO:0000313" key="3">
    <source>
        <dbReference type="Proteomes" id="UP000002964"/>
    </source>
</evidence>
<name>H8YZ63_9GAMM</name>
<dbReference type="GO" id="GO:0006313">
    <property type="term" value="P:DNA transposition"/>
    <property type="evidence" value="ECO:0007669"/>
    <property type="project" value="InterPro"/>
</dbReference>
<feature type="domain" description="Transposase IS200-like" evidence="1">
    <location>
        <begin position="13"/>
        <end position="118"/>
    </location>
</feature>
<dbReference type="EMBL" id="JH603169">
    <property type="protein sequence ID" value="EIC21990.1"/>
    <property type="molecule type" value="Genomic_DNA"/>
</dbReference>
<dbReference type="PANTHER" id="PTHR34322">
    <property type="entry name" value="TRANSPOSASE, Y1_TNP DOMAIN-CONTAINING"/>
    <property type="match status" value="1"/>
</dbReference>
<proteinExistence type="predicted"/>
<dbReference type="PANTHER" id="PTHR34322:SF2">
    <property type="entry name" value="TRANSPOSASE IS200-LIKE DOMAIN-CONTAINING PROTEIN"/>
    <property type="match status" value="1"/>
</dbReference>
<dbReference type="SMART" id="SM01321">
    <property type="entry name" value="Y1_Tnp"/>
    <property type="match status" value="1"/>
</dbReference>
<dbReference type="Pfam" id="PF01797">
    <property type="entry name" value="Y1_Tnp"/>
    <property type="match status" value="1"/>
</dbReference>
<organism evidence="2 3">
    <name type="scientific">Thiorhodovibrio frisius</name>
    <dbReference type="NCBI Taxonomy" id="631362"/>
    <lineage>
        <taxon>Bacteria</taxon>
        <taxon>Pseudomonadati</taxon>
        <taxon>Pseudomonadota</taxon>
        <taxon>Gammaproteobacteria</taxon>
        <taxon>Chromatiales</taxon>
        <taxon>Chromatiaceae</taxon>
        <taxon>Thiorhodovibrio</taxon>
    </lineage>
</organism>
<dbReference type="STRING" id="631362.Thi970DRAFT_02227"/>
<protein>
    <submittedName>
        <fullName evidence="2">Transposase</fullName>
    </submittedName>
</protein>
<dbReference type="HOGENOM" id="CLU_1958580_0_0_6"/>
<dbReference type="GO" id="GO:0003677">
    <property type="term" value="F:DNA binding"/>
    <property type="evidence" value="ECO:0007669"/>
    <property type="project" value="InterPro"/>
</dbReference>
<sequence>MIFHVSIPLRIELAGGLYHVTARGDRREAIYRDDQDRLDWPTLLGEVCRRFNWRCHAYCEMTNHYHFVVETPDANLSKGMRQLNGVYTQTTNRRHGAGRARPDSVRPLPAIACYALETTCIGRVGKAR</sequence>
<dbReference type="Gene3D" id="3.30.70.1290">
    <property type="entry name" value="Transposase IS200-like"/>
    <property type="match status" value="1"/>
</dbReference>
<evidence type="ECO:0000259" key="1">
    <source>
        <dbReference type="SMART" id="SM01321"/>
    </source>
</evidence>
<dbReference type="InterPro" id="IPR036515">
    <property type="entry name" value="Transposase_17_sf"/>
</dbReference>
<keyword evidence="3" id="KW-1185">Reference proteome</keyword>
<accession>H8YZ63</accession>
<dbReference type="AlphaFoldDB" id="H8YZ63"/>
<evidence type="ECO:0000313" key="2">
    <source>
        <dbReference type="EMBL" id="EIC21990.1"/>
    </source>
</evidence>
<dbReference type="InterPro" id="IPR002686">
    <property type="entry name" value="Transposase_17"/>
</dbReference>
<reference evidence="3" key="1">
    <citation type="submission" date="2011-06" db="EMBL/GenBank/DDBJ databases">
        <authorList>
            <consortium name="US DOE Joint Genome Institute (JGI-PGF)"/>
            <person name="Lucas S."/>
            <person name="Han J."/>
            <person name="Lapidus A."/>
            <person name="Cheng J.-F."/>
            <person name="Goodwin L."/>
            <person name="Pitluck S."/>
            <person name="Peters L."/>
            <person name="Land M.L."/>
            <person name="Hauser L."/>
            <person name="Vogl K."/>
            <person name="Liu Z."/>
            <person name="Overmann J."/>
            <person name="Frigaard N.-U."/>
            <person name="Bryant D.A."/>
            <person name="Woyke T.J."/>
        </authorList>
    </citation>
    <scope>NUCLEOTIDE SEQUENCE [LARGE SCALE GENOMIC DNA]</scope>
    <source>
        <strain evidence="3">970</strain>
    </source>
</reference>